<dbReference type="RefSeq" id="WP_062829889.1">
    <property type="nucleotide sequence ID" value="NZ_BCSX01000031.1"/>
</dbReference>
<accession>A0A100W0S1</accession>
<dbReference type="EMBL" id="BCSX01000031">
    <property type="protein sequence ID" value="GAS89518.1"/>
    <property type="molecule type" value="Genomic_DNA"/>
</dbReference>
<dbReference type="AlphaFoldDB" id="A0A100W0S1"/>
<evidence type="ECO:0000313" key="1">
    <source>
        <dbReference type="EMBL" id="GAS89518.1"/>
    </source>
</evidence>
<dbReference type="STRING" id="146020.RMCB_3614"/>
<organism evidence="1 2">
    <name type="scientific">Mycolicibacterium brisbanense</name>
    <dbReference type="NCBI Taxonomy" id="146020"/>
    <lineage>
        <taxon>Bacteria</taxon>
        <taxon>Bacillati</taxon>
        <taxon>Actinomycetota</taxon>
        <taxon>Actinomycetes</taxon>
        <taxon>Mycobacteriales</taxon>
        <taxon>Mycobacteriaceae</taxon>
        <taxon>Mycolicibacterium</taxon>
    </lineage>
</organism>
<reference evidence="2" key="2">
    <citation type="submission" date="2016-02" db="EMBL/GenBank/DDBJ databases">
        <title>Draft genome sequence of five rapidly growing Mycobacterium species.</title>
        <authorList>
            <person name="Katahira K."/>
            <person name="Gotou Y."/>
            <person name="Iida K."/>
            <person name="Ogura Y."/>
            <person name="Hayashi T."/>
        </authorList>
    </citation>
    <scope>NUCLEOTIDE SEQUENCE [LARGE SCALE GENOMIC DNA]</scope>
    <source>
        <strain evidence="2">JCM15654</strain>
    </source>
</reference>
<comment type="caution">
    <text evidence="1">The sequence shown here is derived from an EMBL/GenBank/DDBJ whole genome shotgun (WGS) entry which is preliminary data.</text>
</comment>
<name>A0A100W0S1_9MYCO</name>
<evidence type="ECO:0000313" key="2">
    <source>
        <dbReference type="Proteomes" id="UP000069620"/>
    </source>
</evidence>
<dbReference type="Proteomes" id="UP000069620">
    <property type="component" value="Unassembled WGS sequence"/>
</dbReference>
<protein>
    <submittedName>
        <fullName evidence="1">Uncharacterized protein</fullName>
    </submittedName>
</protein>
<reference evidence="2" key="1">
    <citation type="journal article" date="2016" name="Genome Announc.">
        <title>Draft Genome Sequences of Five Rapidly Growing Mycobacterium Species, M. thermoresistibile, M. fortuitum subsp. acetamidolyticum, M. canariasense, M. brisbanense, and M. novocastrense.</title>
        <authorList>
            <person name="Katahira K."/>
            <person name="Ogura Y."/>
            <person name="Gotoh Y."/>
            <person name="Hayashi T."/>
        </authorList>
    </citation>
    <scope>NUCLEOTIDE SEQUENCE [LARGE SCALE GENOMIC DNA]</scope>
    <source>
        <strain evidence="2">JCM15654</strain>
    </source>
</reference>
<proteinExistence type="predicted"/>
<sequence>MQIGIGLPSHIAHVAGPLTAHWACRAEGRGFTSLAAINRLVYKSLDAIVALSVACVADIDQVDLLAEAAPR</sequence>
<gene>
    <name evidence="1" type="ORF">RMCB_3614</name>
</gene>
<keyword evidence="2" id="KW-1185">Reference proteome</keyword>